<dbReference type="AlphaFoldDB" id="A0AAV9JQ02"/>
<dbReference type="GO" id="GO:0006646">
    <property type="term" value="P:phosphatidylethanolamine biosynthetic process"/>
    <property type="evidence" value="ECO:0007669"/>
    <property type="project" value="TreeGrafter"/>
</dbReference>
<evidence type="ECO:0000313" key="4">
    <source>
        <dbReference type="EMBL" id="KAK4547492.1"/>
    </source>
</evidence>
<sequence length="419" mass="47657">MSSYTGRPPIDSPLTLRHIAYHFTNEDADKSALDLVHALDAEWKDAEGPVVFVRFTEGITNTLTKATKKRPGRTQSETDDEAILIRAYGKGTDVLIDRERELRAHNLLANIGLAPPLLARFDNGLMYRFIRGDVCTPEDLRRPEIYRSVAKRLGQWHGCLPISALSTTPNLDDAVQTKHCAPRDGKQTRPAPNTWTVTQQWIDALPNSSDKERQRNQMLNDELAWLSAKLGDTPGLDGRDYVFGHCDLLSGNVIVQPPSRTELVNGDRQEKSVSFIDYEYATPSPAAFDIANHFSEWVGFECDHTAVPTISQRIDFLKSYVGSFRCHSISDNDNVAIEIDFHNDVAQMHQQVDLFRGVPGFYWGIWALIQATISQIDFDYASYAELRLGEYWAWKEEMDGSREREGRQMHVREKRWAEE</sequence>
<dbReference type="PANTHER" id="PTHR22603">
    <property type="entry name" value="CHOLINE/ETHANOALAMINE KINASE"/>
    <property type="match status" value="1"/>
</dbReference>
<evidence type="ECO:0000313" key="5">
    <source>
        <dbReference type="Proteomes" id="UP001324427"/>
    </source>
</evidence>
<comment type="similarity">
    <text evidence="2">Belongs to the choline/ethanolamine kinase family.</text>
</comment>
<dbReference type="Pfam" id="PF01633">
    <property type="entry name" value="Choline_kinase"/>
    <property type="match status" value="1"/>
</dbReference>
<dbReference type="EMBL" id="JAVFHQ010000011">
    <property type="protein sequence ID" value="KAK4547492.1"/>
    <property type="molecule type" value="Genomic_DNA"/>
</dbReference>
<dbReference type="GO" id="GO:0005737">
    <property type="term" value="C:cytoplasm"/>
    <property type="evidence" value="ECO:0007669"/>
    <property type="project" value="TreeGrafter"/>
</dbReference>
<accession>A0AAV9JQ02</accession>
<evidence type="ECO:0000256" key="3">
    <source>
        <dbReference type="ARBA" id="ARBA00038874"/>
    </source>
</evidence>
<dbReference type="InterPro" id="IPR011009">
    <property type="entry name" value="Kinase-like_dom_sf"/>
</dbReference>
<comment type="caution">
    <text evidence="4">The sequence shown here is derived from an EMBL/GenBank/DDBJ whole genome shotgun (WGS) entry which is preliminary data.</text>
</comment>
<gene>
    <name evidence="4" type="ORF">LTR36_001149</name>
</gene>
<protein>
    <recommendedName>
        <fullName evidence="3">ethanolamine kinase</fullName>
        <ecNumber evidence="3">2.7.1.82</ecNumber>
    </recommendedName>
</protein>
<proteinExistence type="inferred from homology"/>
<dbReference type="PANTHER" id="PTHR22603:SF66">
    <property type="entry name" value="ETHANOLAMINE KINASE"/>
    <property type="match status" value="1"/>
</dbReference>
<evidence type="ECO:0000256" key="1">
    <source>
        <dbReference type="ARBA" id="ARBA00037883"/>
    </source>
</evidence>
<dbReference type="Gene3D" id="3.90.1200.10">
    <property type="match status" value="1"/>
</dbReference>
<organism evidence="4 5">
    <name type="scientific">Oleoguttula mirabilis</name>
    <dbReference type="NCBI Taxonomy" id="1507867"/>
    <lineage>
        <taxon>Eukaryota</taxon>
        <taxon>Fungi</taxon>
        <taxon>Dikarya</taxon>
        <taxon>Ascomycota</taxon>
        <taxon>Pezizomycotina</taxon>
        <taxon>Dothideomycetes</taxon>
        <taxon>Dothideomycetidae</taxon>
        <taxon>Mycosphaerellales</taxon>
        <taxon>Teratosphaeriaceae</taxon>
        <taxon>Oleoguttula</taxon>
    </lineage>
</organism>
<dbReference type="GO" id="GO:0004305">
    <property type="term" value="F:ethanolamine kinase activity"/>
    <property type="evidence" value="ECO:0007669"/>
    <property type="project" value="UniProtKB-EC"/>
</dbReference>
<name>A0AAV9JQ02_9PEZI</name>
<dbReference type="Proteomes" id="UP001324427">
    <property type="component" value="Unassembled WGS sequence"/>
</dbReference>
<comment type="pathway">
    <text evidence="1">Phospholipid metabolism; phosphatidylethanolamine biosynthesis; phosphatidylethanolamine from ethanolamine: step 1/3.</text>
</comment>
<keyword evidence="5" id="KW-1185">Reference proteome</keyword>
<dbReference type="CDD" id="cd05157">
    <property type="entry name" value="ETNK_euk"/>
    <property type="match status" value="1"/>
</dbReference>
<dbReference type="EC" id="2.7.1.82" evidence="3"/>
<dbReference type="SUPFAM" id="SSF56112">
    <property type="entry name" value="Protein kinase-like (PK-like)"/>
    <property type="match status" value="1"/>
</dbReference>
<reference evidence="4 5" key="1">
    <citation type="submission" date="2021-11" db="EMBL/GenBank/DDBJ databases">
        <title>Black yeast isolated from Biological Soil Crust.</title>
        <authorList>
            <person name="Kurbessoian T."/>
        </authorList>
    </citation>
    <scope>NUCLEOTIDE SEQUENCE [LARGE SCALE GENOMIC DNA]</scope>
    <source>
        <strain evidence="4 5">CCFEE 5522</strain>
    </source>
</reference>
<evidence type="ECO:0000256" key="2">
    <source>
        <dbReference type="ARBA" id="ARBA00038211"/>
    </source>
</evidence>